<protein>
    <recommendedName>
        <fullName evidence="3">Lipoprotein</fullName>
    </recommendedName>
</protein>
<dbReference type="PROSITE" id="PS51257">
    <property type="entry name" value="PROKAR_LIPOPROTEIN"/>
    <property type="match status" value="1"/>
</dbReference>
<evidence type="ECO:0000313" key="1">
    <source>
        <dbReference type="EMBL" id="MDR7211458.1"/>
    </source>
</evidence>
<organism evidence="1 2">
    <name type="scientific">Flavobacterium piscis</name>
    <dbReference type="NCBI Taxonomy" id="1114874"/>
    <lineage>
        <taxon>Bacteria</taxon>
        <taxon>Pseudomonadati</taxon>
        <taxon>Bacteroidota</taxon>
        <taxon>Flavobacteriia</taxon>
        <taxon>Flavobacteriales</taxon>
        <taxon>Flavobacteriaceae</taxon>
        <taxon>Flavobacterium</taxon>
    </lineage>
</organism>
<gene>
    <name evidence="1" type="ORF">J2W48_003412</name>
</gene>
<evidence type="ECO:0008006" key="3">
    <source>
        <dbReference type="Google" id="ProtNLM"/>
    </source>
</evidence>
<reference evidence="1 2" key="1">
    <citation type="submission" date="2023-07" db="EMBL/GenBank/DDBJ databases">
        <title>Sorghum-associated microbial communities from plants grown in Nebraska, USA.</title>
        <authorList>
            <person name="Schachtman D."/>
        </authorList>
    </citation>
    <scope>NUCLEOTIDE SEQUENCE [LARGE SCALE GENOMIC DNA]</scope>
    <source>
        <strain evidence="1 2">4129</strain>
    </source>
</reference>
<dbReference type="EMBL" id="JAVDWQ010000012">
    <property type="protein sequence ID" value="MDR7211458.1"/>
    <property type="molecule type" value="Genomic_DNA"/>
</dbReference>
<evidence type="ECO:0000313" key="2">
    <source>
        <dbReference type="Proteomes" id="UP001269081"/>
    </source>
</evidence>
<dbReference type="RefSeq" id="WP_310282815.1">
    <property type="nucleotide sequence ID" value="NZ_JAVDWQ010000012.1"/>
</dbReference>
<proteinExistence type="predicted"/>
<name>A0ABU1YBJ2_9FLAO</name>
<keyword evidence="2" id="KW-1185">Reference proteome</keyword>
<sequence>MIKKTYLIASICLLFSCGTGLRVSQRNFEPIDKDFSKSFINQSFKTSKSIAAPINGPKLLSLFGISNSEAEMVTLTFKNNNLLDIIYKDSSITKTLTFEVKHARKGYLEISAVHKNIQIPPIIPFLYSNVDLKRTRIGFTTNNELIIDHKWEKSGSFLLFMGGAGGRTLYFFKSSNKQSP</sequence>
<accession>A0ABU1YBJ2</accession>
<dbReference type="Proteomes" id="UP001269081">
    <property type="component" value="Unassembled WGS sequence"/>
</dbReference>
<comment type="caution">
    <text evidence="1">The sequence shown here is derived from an EMBL/GenBank/DDBJ whole genome shotgun (WGS) entry which is preliminary data.</text>
</comment>